<organism evidence="3 4">
    <name type="scientific">Brevibacillus fortis</name>
    <dbReference type="NCBI Taxonomy" id="2126352"/>
    <lineage>
        <taxon>Bacteria</taxon>
        <taxon>Bacillati</taxon>
        <taxon>Bacillota</taxon>
        <taxon>Bacilli</taxon>
        <taxon>Bacillales</taxon>
        <taxon>Paenibacillaceae</taxon>
        <taxon>Brevibacillus</taxon>
    </lineage>
</organism>
<dbReference type="AlphaFoldDB" id="A0A2P7VH30"/>
<dbReference type="PROSITE" id="PS50104">
    <property type="entry name" value="TIR"/>
    <property type="match status" value="1"/>
</dbReference>
<gene>
    <name evidence="3" type="ORF">C7R93_06155</name>
</gene>
<protein>
    <recommendedName>
        <fullName evidence="5">SEFIR domain-containing protein</fullName>
    </recommendedName>
</protein>
<dbReference type="PROSITE" id="PS51534">
    <property type="entry name" value="SEFIR"/>
    <property type="match status" value="1"/>
</dbReference>
<dbReference type="RefSeq" id="WP_106837978.1">
    <property type="nucleotide sequence ID" value="NZ_JBCNIW010000041.1"/>
</dbReference>
<dbReference type="Gene3D" id="3.40.50.10140">
    <property type="entry name" value="Toll/interleukin-1 receptor homology (TIR) domain"/>
    <property type="match status" value="1"/>
</dbReference>
<evidence type="ECO:0000259" key="1">
    <source>
        <dbReference type="PROSITE" id="PS50104"/>
    </source>
</evidence>
<sequence length="323" mass="37819">MEEKTYSAFISYSWDSDLHQQWVFKLMNKLRENGVDAKIDLVETQKGTTNLNEMMVTNMMDKDYIIMVLTENYAKKANSFQGGVGFETMLSLPILRRNPDKLIFIIRHSGSFEGAFPDHLQDYYVIDFSNNANFEKAFKELLHRILKIDLYELAPLGKRPNLQPQKEILEPNPFDDLQISKVFKKTDIDKAEFLDKSFHEITKLLPQLFEKVAENNQTFQYIIEKITEKKWIYKLYVDGNIKTSIKVWLGGILGRQESINIAYGLYIDPHNDGSMNEIIYCNVSHNNELELSMTMNIFGNKERHDAKSVVEELWKRHISHYLQ</sequence>
<dbReference type="OrthoDB" id="5149141at2"/>
<comment type="caution">
    <text evidence="3">The sequence shown here is derived from an EMBL/GenBank/DDBJ whole genome shotgun (WGS) entry which is preliminary data.</text>
</comment>
<dbReference type="Proteomes" id="UP000240419">
    <property type="component" value="Unassembled WGS sequence"/>
</dbReference>
<reference evidence="3 4" key="1">
    <citation type="submission" date="2018-03" db="EMBL/GenBank/DDBJ databases">
        <title>Brevisbacillus phylogenomics.</title>
        <authorList>
            <person name="Dunlap C."/>
        </authorList>
    </citation>
    <scope>NUCLEOTIDE SEQUENCE [LARGE SCALE GENOMIC DNA]</scope>
    <source>
        <strain evidence="3 4">NRRL NRS-1210</strain>
    </source>
</reference>
<evidence type="ECO:0000313" key="4">
    <source>
        <dbReference type="Proteomes" id="UP000240419"/>
    </source>
</evidence>
<dbReference type="InterPro" id="IPR000157">
    <property type="entry name" value="TIR_dom"/>
</dbReference>
<dbReference type="InterPro" id="IPR035897">
    <property type="entry name" value="Toll_tir_struct_dom_sf"/>
</dbReference>
<feature type="domain" description="TIR" evidence="1">
    <location>
        <begin position="4"/>
        <end position="142"/>
    </location>
</feature>
<dbReference type="GO" id="GO:0007165">
    <property type="term" value="P:signal transduction"/>
    <property type="evidence" value="ECO:0007669"/>
    <property type="project" value="InterPro"/>
</dbReference>
<keyword evidence="4" id="KW-1185">Reference proteome</keyword>
<evidence type="ECO:0008006" key="5">
    <source>
        <dbReference type="Google" id="ProtNLM"/>
    </source>
</evidence>
<dbReference type="SUPFAM" id="SSF52200">
    <property type="entry name" value="Toll/Interleukin receptor TIR domain"/>
    <property type="match status" value="1"/>
</dbReference>
<dbReference type="InterPro" id="IPR013568">
    <property type="entry name" value="SEFIR_dom"/>
</dbReference>
<feature type="domain" description="SEFIR" evidence="2">
    <location>
        <begin position="5"/>
        <end position="137"/>
    </location>
</feature>
<proteinExistence type="predicted"/>
<evidence type="ECO:0000313" key="3">
    <source>
        <dbReference type="EMBL" id="PSJ98522.1"/>
    </source>
</evidence>
<evidence type="ECO:0000259" key="2">
    <source>
        <dbReference type="PROSITE" id="PS51534"/>
    </source>
</evidence>
<dbReference type="EMBL" id="PXZM01000007">
    <property type="protein sequence ID" value="PSJ98522.1"/>
    <property type="molecule type" value="Genomic_DNA"/>
</dbReference>
<accession>A0A2P7VH30</accession>
<dbReference type="Pfam" id="PF13676">
    <property type="entry name" value="TIR_2"/>
    <property type="match status" value="1"/>
</dbReference>
<name>A0A2P7VH30_9BACL</name>